<dbReference type="Proteomes" id="UP001057402">
    <property type="component" value="Chromosome 5"/>
</dbReference>
<dbReference type="EMBL" id="CM042884">
    <property type="protein sequence ID" value="KAI4368281.1"/>
    <property type="molecule type" value="Genomic_DNA"/>
</dbReference>
<reference evidence="2" key="1">
    <citation type="journal article" date="2023" name="Front. Plant Sci.">
        <title>Chromosomal-level genome assembly of Melastoma candidum provides insights into trichome evolution.</title>
        <authorList>
            <person name="Zhong Y."/>
            <person name="Wu W."/>
            <person name="Sun C."/>
            <person name="Zou P."/>
            <person name="Liu Y."/>
            <person name="Dai S."/>
            <person name="Zhou R."/>
        </authorList>
    </citation>
    <scope>NUCLEOTIDE SEQUENCE [LARGE SCALE GENOMIC DNA]</scope>
</reference>
<evidence type="ECO:0000313" key="2">
    <source>
        <dbReference type="Proteomes" id="UP001057402"/>
    </source>
</evidence>
<keyword evidence="2" id="KW-1185">Reference proteome</keyword>
<proteinExistence type="predicted"/>
<accession>A0ACB9QN33</accession>
<comment type="caution">
    <text evidence="1">The sequence shown here is derived from an EMBL/GenBank/DDBJ whole genome shotgun (WGS) entry which is preliminary data.</text>
</comment>
<gene>
    <name evidence="1" type="ORF">MLD38_016856</name>
</gene>
<evidence type="ECO:0000313" key="1">
    <source>
        <dbReference type="EMBL" id="KAI4368281.1"/>
    </source>
</evidence>
<protein>
    <submittedName>
        <fullName evidence="1">Uncharacterized protein</fullName>
    </submittedName>
</protein>
<sequence length="403" mass="45950">MASAVLDSPYSISSGESFGQYLDLYSEEAYTVDISPVVEDVTPVSQEENVPRPPIPPSKAHSSATHHAKPQGCSLVPSETVHIWDSLFVEGLGADVGIVTAERSVVWAHSSVLRAASPVFSCLMQYSKVNNGMRHIKMTGIPHDAVFAFIRFIYSSRYQRDTMEKYVLHLLVLSHVYSIPALKRVCTSYLEYFWLTKENVIDILQLAKYCDAPRLAFVCIRMVLKDFKSISTTEGWKVMRRVHPAIEQELLEAVVEADSRKEERLRRMEERKVYLQLNDAMEALLHICRDGCKTIGPRDKSLNTSQDACKFPACKGLETLVRHFSSCKIRVPRGCVHCKRMWQLFELHSRICEEPDSCMVPLCRQFKERMKHQSKKDQGKWRMLVNKVIAARNSLGPRRSSLP</sequence>
<organism evidence="1 2">
    <name type="scientific">Melastoma candidum</name>
    <dbReference type="NCBI Taxonomy" id="119954"/>
    <lineage>
        <taxon>Eukaryota</taxon>
        <taxon>Viridiplantae</taxon>
        <taxon>Streptophyta</taxon>
        <taxon>Embryophyta</taxon>
        <taxon>Tracheophyta</taxon>
        <taxon>Spermatophyta</taxon>
        <taxon>Magnoliopsida</taxon>
        <taxon>eudicotyledons</taxon>
        <taxon>Gunneridae</taxon>
        <taxon>Pentapetalae</taxon>
        <taxon>rosids</taxon>
        <taxon>malvids</taxon>
        <taxon>Myrtales</taxon>
        <taxon>Melastomataceae</taxon>
        <taxon>Melastomatoideae</taxon>
        <taxon>Melastomateae</taxon>
        <taxon>Melastoma</taxon>
    </lineage>
</organism>
<name>A0ACB9QN33_9MYRT</name>